<keyword evidence="6" id="KW-0645">Protease</keyword>
<comment type="subcellular location">
    <subcellularLocation>
        <location evidence="1">Cell membrane</location>
    </subcellularLocation>
</comment>
<dbReference type="SUPFAM" id="SSF56601">
    <property type="entry name" value="beta-lactamase/transpeptidase-like"/>
    <property type="match status" value="1"/>
</dbReference>
<dbReference type="Pfam" id="PF00912">
    <property type="entry name" value="Transgly"/>
    <property type="match status" value="1"/>
</dbReference>
<dbReference type="GO" id="GO:0008360">
    <property type="term" value="P:regulation of cell shape"/>
    <property type="evidence" value="ECO:0007669"/>
    <property type="project" value="UniProtKB-KW"/>
</dbReference>
<comment type="caution">
    <text evidence="20">The sequence shown here is derived from an EMBL/GenBank/DDBJ whole genome shotgun (WGS) entry which is preliminary data.</text>
</comment>
<keyword evidence="4" id="KW-1003">Cell membrane</keyword>
<dbReference type="NCBIfam" id="TIGR02074">
    <property type="entry name" value="PBP_1a_fam"/>
    <property type="match status" value="1"/>
</dbReference>
<comment type="similarity">
    <text evidence="3">In the N-terminal section; belongs to the glycosyltransferase 51 family.</text>
</comment>
<evidence type="ECO:0000256" key="11">
    <source>
        <dbReference type="ARBA" id="ARBA00022984"/>
    </source>
</evidence>
<dbReference type="Pfam" id="PF00905">
    <property type="entry name" value="Transpeptidase"/>
    <property type="match status" value="1"/>
</dbReference>
<evidence type="ECO:0000256" key="1">
    <source>
        <dbReference type="ARBA" id="ARBA00004236"/>
    </source>
</evidence>
<keyword evidence="17" id="KW-0812">Transmembrane</keyword>
<organism evidence="20 21">
    <name type="scientific">Lysinibacillus sphaericus CBAM5</name>
    <dbReference type="NCBI Taxonomy" id="1400869"/>
    <lineage>
        <taxon>Bacteria</taxon>
        <taxon>Bacillati</taxon>
        <taxon>Bacillota</taxon>
        <taxon>Bacilli</taxon>
        <taxon>Bacillales</taxon>
        <taxon>Bacillaceae</taxon>
        <taxon>Lysinibacillus</taxon>
    </lineage>
</organism>
<keyword evidence="17" id="KW-1133">Transmembrane helix</keyword>
<dbReference type="PANTHER" id="PTHR32282:SF11">
    <property type="entry name" value="PENICILLIN-BINDING PROTEIN 1B"/>
    <property type="match status" value="1"/>
</dbReference>
<evidence type="ECO:0000259" key="18">
    <source>
        <dbReference type="Pfam" id="PF00905"/>
    </source>
</evidence>
<dbReference type="Gene3D" id="3.40.710.10">
    <property type="entry name" value="DD-peptidase/beta-lactamase superfamily"/>
    <property type="match status" value="1"/>
</dbReference>
<evidence type="ECO:0000256" key="2">
    <source>
        <dbReference type="ARBA" id="ARBA00007090"/>
    </source>
</evidence>
<dbReference type="GO" id="GO:0005886">
    <property type="term" value="C:plasma membrane"/>
    <property type="evidence" value="ECO:0007669"/>
    <property type="project" value="UniProtKB-SubCell"/>
</dbReference>
<evidence type="ECO:0000256" key="14">
    <source>
        <dbReference type="ARBA" id="ARBA00023316"/>
    </source>
</evidence>
<keyword evidence="12 17" id="KW-0472">Membrane</keyword>
<evidence type="ECO:0000256" key="4">
    <source>
        <dbReference type="ARBA" id="ARBA00022475"/>
    </source>
</evidence>
<dbReference type="PANTHER" id="PTHR32282">
    <property type="entry name" value="BINDING PROTEIN TRANSPEPTIDASE, PUTATIVE-RELATED"/>
    <property type="match status" value="1"/>
</dbReference>
<evidence type="ECO:0000313" key="21">
    <source>
        <dbReference type="Proteomes" id="UP000023555"/>
    </source>
</evidence>
<keyword evidence="10" id="KW-0133">Cell shape</keyword>
<evidence type="ECO:0000313" key="20">
    <source>
        <dbReference type="EMBL" id="EWH34946.1"/>
    </source>
</evidence>
<dbReference type="InterPro" id="IPR012338">
    <property type="entry name" value="Beta-lactam/transpept-like"/>
</dbReference>
<dbReference type="InterPro" id="IPR036950">
    <property type="entry name" value="PBP_transglycosylase"/>
</dbReference>
<accession>W7S9R2</accession>
<dbReference type="GO" id="GO:0071555">
    <property type="term" value="P:cell wall organization"/>
    <property type="evidence" value="ECO:0007669"/>
    <property type="project" value="UniProtKB-KW"/>
</dbReference>
<evidence type="ECO:0000256" key="6">
    <source>
        <dbReference type="ARBA" id="ARBA00022670"/>
    </source>
</evidence>
<dbReference type="SUPFAM" id="SSF53955">
    <property type="entry name" value="Lysozyme-like"/>
    <property type="match status" value="1"/>
</dbReference>
<name>W7S9R2_LYSSH</name>
<evidence type="ECO:0000256" key="3">
    <source>
        <dbReference type="ARBA" id="ARBA00007739"/>
    </source>
</evidence>
<gene>
    <name evidence="20" type="ORF">P799_00550</name>
</gene>
<keyword evidence="11" id="KW-0573">Peptidoglycan synthesis</keyword>
<keyword evidence="7" id="KW-0328">Glycosyltransferase</keyword>
<keyword evidence="14" id="KW-0961">Cell wall biogenesis/degradation</keyword>
<keyword evidence="5" id="KW-0121">Carboxypeptidase</keyword>
<dbReference type="HOGENOM" id="CLU_006354_2_4_9"/>
<dbReference type="GO" id="GO:0008658">
    <property type="term" value="F:penicillin binding"/>
    <property type="evidence" value="ECO:0007669"/>
    <property type="project" value="InterPro"/>
</dbReference>
<evidence type="ECO:0000256" key="12">
    <source>
        <dbReference type="ARBA" id="ARBA00023136"/>
    </source>
</evidence>
<dbReference type="GO" id="GO:0030288">
    <property type="term" value="C:outer membrane-bounded periplasmic space"/>
    <property type="evidence" value="ECO:0007669"/>
    <property type="project" value="TreeGrafter"/>
</dbReference>
<comment type="catalytic activity">
    <reaction evidence="15">
        <text>Preferential cleavage: (Ac)2-L-Lys-D-Ala-|-D-Ala. Also transpeptidation of peptidyl-alanyl moieties that are N-acyl substituents of D-alanine.</text>
        <dbReference type="EC" id="3.4.16.4"/>
    </reaction>
</comment>
<dbReference type="GO" id="GO:0008955">
    <property type="term" value="F:peptidoglycan glycosyltransferase activity"/>
    <property type="evidence" value="ECO:0007669"/>
    <property type="project" value="UniProtKB-EC"/>
</dbReference>
<feature type="transmembrane region" description="Helical" evidence="17">
    <location>
        <begin position="41"/>
        <end position="62"/>
    </location>
</feature>
<dbReference type="Proteomes" id="UP000023555">
    <property type="component" value="Unassembled WGS sequence"/>
</dbReference>
<protein>
    <submittedName>
        <fullName evidence="20">Penicillin-binding protein</fullName>
    </submittedName>
</protein>
<feature type="domain" description="Penicillin-binding protein transpeptidase" evidence="18">
    <location>
        <begin position="348"/>
        <end position="601"/>
    </location>
</feature>
<evidence type="ECO:0000256" key="17">
    <source>
        <dbReference type="SAM" id="Phobius"/>
    </source>
</evidence>
<dbReference type="Gene3D" id="1.10.3810.10">
    <property type="entry name" value="Biosynthetic peptidoglycan transglycosylase-like"/>
    <property type="match status" value="1"/>
</dbReference>
<evidence type="ECO:0000256" key="5">
    <source>
        <dbReference type="ARBA" id="ARBA00022645"/>
    </source>
</evidence>
<dbReference type="AlphaFoldDB" id="W7S9R2"/>
<dbReference type="EMBL" id="AYKQ01000006">
    <property type="protein sequence ID" value="EWH34946.1"/>
    <property type="molecule type" value="Genomic_DNA"/>
</dbReference>
<evidence type="ECO:0000256" key="15">
    <source>
        <dbReference type="ARBA" id="ARBA00034000"/>
    </source>
</evidence>
<evidence type="ECO:0000259" key="19">
    <source>
        <dbReference type="Pfam" id="PF00912"/>
    </source>
</evidence>
<dbReference type="InterPro" id="IPR001264">
    <property type="entry name" value="Glyco_trans_51"/>
</dbReference>
<dbReference type="GO" id="GO:0009252">
    <property type="term" value="P:peptidoglycan biosynthetic process"/>
    <property type="evidence" value="ECO:0007669"/>
    <property type="project" value="UniProtKB-KW"/>
</dbReference>
<keyword evidence="13" id="KW-0511">Multifunctional enzyme</keyword>
<evidence type="ECO:0000256" key="16">
    <source>
        <dbReference type="ARBA" id="ARBA00049902"/>
    </source>
</evidence>
<feature type="domain" description="Glycosyl transferase family 51" evidence="19">
    <location>
        <begin position="89"/>
        <end position="258"/>
    </location>
</feature>
<evidence type="ECO:0000256" key="13">
    <source>
        <dbReference type="ARBA" id="ARBA00023268"/>
    </source>
</evidence>
<sequence length="705" mass="78559">MNVRTHTNIKFEVVRKRGESRMKRKSYHRKQKRVKRTRKSLTYFVAFATAIVVAFVALRIYVQVAGAPPLTVPKASIFLDENENQIGDHFTNQRRYWVGLEEMSPYLKEAVVAVEDKDFYKHGGFDYSRIAGAILVDIKAGGKVQGASTITQQYARNLYLSHEKSWTRKLNEALYAYRLEVFYDKDEILEGYLNTVYYGHGMYGVEAASRFYFGKSARDLTLAEAAMLTGVPKGPSIYSPIANLDKATNRQHVILKLMADQGAISQEEKTRAENEQLVLKNDSWVATKSVAPYFLDVAWQEASEILKSKNLDISEGGWTIQTTLNLEHQKAAEEAVAKNMPANDLQTAFVSMESKTGAVTALVGGRDYAVSSFNRVTQAKRQPGSTIKPILYAAALENGYTPLTFLDVGETTFTYDNGRGTYAPKNVNGQFADHEMTMAQAIAISDNIYAVKTLEDIGFKEFHDMANRFNVGIGAKDNLSIALGTIETTLYEMTNAYNVLASQGQQTTPTAIVSIKNANGDVIYENKGVTKKSETAISKENAFILTEMMTGIFDPVFSDYSPATGISIRSRMTHTYAAKSGSTNSDQWLIGFTPSLTAGVWNGYDQGKNLTTKEDTAATKQIWIDFMEAVNKGTKNEDFKKPKGVEGVVIDIETGKLATDACPKQRLVYMESKDVPTEKCTNFDILDSNTWGEFWNMLPFSIFKD</sequence>
<evidence type="ECO:0000256" key="7">
    <source>
        <dbReference type="ARBA" id="ARBA00022676"/>
    </source>
</evidence>
<dbReference type="FunFam" id="1.10.3810.10:FF:000001">
    <property type="entry name" value="Penicillin-binding protein 1A"/>
    <property type="match status" value="1"/>
</dbReference>
<proteinExistence type="inferred from homology"/>
<comment type="catalytic activity">
    <reaction evidence="16">
        <text>[GlcNAc-(1-&gt;4)-Mur2Ac(oyl-L-Ala-gamma-D-Glu-L-Lys-D-Ala-D-Ala)](n)-di-trans,octa-cis-undecaprenyl diphosphate + beta-D-GlcNAc-(1-&gt;4)-Mur2Ac(oyl-L-Ala-gamma-D-Glu-L-Lys-D-Ala-D-Ala)-di-trans,octa-cis-undecaprenyl diphosphate = [GlcNAc-(1-&gt;4)-Mur2Ac(oyl-L-Ala-gamma-D-Glu-L-Lys-D-Ala-D-Ala)](n+1)-di-trans,octa-cis-undecaprenyl diphosphate + di-trans,octa-cis-undecaprenyl diphosphate + H(+)</text>
        <dbReference type="Rhea" id="RHEA:23708"/>
        <dbReference type="Rhea" id="RHEA-COMP:9602"/>
        <dbReference type="Rhea" id="RHEA-COMP:9603"/>
        <dbReference type="ChEBI" id="CHEBI:15378"/>
        <dbReference type="ChEBI" id="CHEBI:58405"/>
        <dbReference type="ChEBI" id="CHEBI:60033"/>
        <dbReference type="ChEBI" id="CHEBI:78435"/>
        <dbReference type="EC" id="2.4.99.28"/>
    </reaction>
</comment>
<dbReference type="InterPro" id="IPR050396">
    <property type="entry name" value="Glycosyltr_51/Transpeptidase"/>
</dbReference>
<dbReference type="InterPro" id="IPR001460">
    <property type="entry name" value="PCN-bd_Tpept"/>
</dbReference>
<dbReference type="GO" id="GO:0006508">
    <property type="term" value="P:proteolysis"/>
    <property type="evidence" value="ECO:0007669"/>
    <property type="project" value="UniProtKB-KW"/>
</dbReference>
<evidence type="ECO:0000256" key="10">
    <source>
        <dbReference type="ARBA" id="ARBA00022960"/>
    </source>
</evidence>
<reference evidence="20 21" key="1">
    <citation type="journal article" date="2015" name="Stand. Genomic Sci.">
        <title>Genome sequence and description of the mosquitocidal and heavy metal tolerant strain Lysinibacillus sphaericus CBAM5.</title>
        <authorList>
            <person name="Pena-Montenegro T.D."/>
            <person name="Lozano L."/>
            <person name="Dussan J."/>
        </authorList>
    </citation>
    <scope>NUCLEOTIDE SEQUENCE [LARGE SCALE GENOMIC DNA]</scope>
    <source>
        <strain evidence="20">CBAM5</strain>
    </source>
</reference>
<keyword evidence="8" id="KW-0808">Transferase</keyword>
<dbReference type="InterPro" id="IPR023346">
    <property type="entry name" value="Lysozyme-like_dom_sf"/>
</dbReference>
<comment type="similarity">
    <text evidence="2">In the C-terminal section; belongs to the transpeptidase family.</text>
</comment>
<evidence type="ECO:0000256" key="9">
    <source>
        <dbReference type="ARBA" id="ARBA00022801"/>
    </source>
</evidence>
<evidence type="ECO:0000256" key="8">
    <source>
        <dbReference type="ARBA" id="ARBA00022679"/>
    </source>
</evidence>
<dbReference type="GO" id="GO:0009002">
    <property type="term" value="F:serine-type D-Ala-D-Ala carboxypeptidase activity"/>
    <property type="evidence" value="ECO:0007669"/>
    <property type="project" value="UniProtKB-EC"/>
</dbReference>
<keyword evidence="9" id="KW-0378">Hydrolase</keyword>